<evidence type="ECO:0000313" key="4">
    <source>
        <dbReference type="Proteomes" id="UP001055439"/>
    </source>
</evidence>
<protein>
    <submittedName>
        <fullName evidence="3">Uncharacterized protein</fullName>
    </submittedName>
</protein>
<keyword evidence="2" id="KW-0325">Glycoprotein</keyword>
<comment type="similarity">
    <text evidence="1">Belongs to the peptidase S10 family.</text>
</comment>
<proteinExistence type="inferred from homology"/>
<dbReference type="InterPro" id="IPR001563">
    <property type="entry name" value="Peptidase_S10"/>
</dbReference>
<dbReference type="Gene3D" id="3.40.50.1820">
    <property type="entry name" value="alpha/beta hydrolase"/>
    <property type="match status" value="1"/>
</dbReference>
<keyword evidence="4" id="KW-1185">Reference proteome</keyword>
<dbReference type="PROSITE" id="PS00560">
    <property type="entry name" value="CARBOXYPEPT_SER_HIS"/>
    <property type="match status" value="1"/>
</dbReference>
<evidence type="ECO:0000313" key="3">
    <source>
        <dbReference type="EMBL" id="URD93265.1"/>
    </source>
</evidence>
<dbReference type="EMBL" id="CP097505">
    <property type="protein sequence ID" value="URD93265.1"/>
    <property type="molecule type" value="Genomic_DNA"/>
</dbReference>
<dbReference type="GO" id="GO:0006508">
    <property type="term" value="P:proteolysis"/>
    <property type="evidence" value="ECO:0007669"/>
    <property type="project" value="InterPro"/>
</dbReference>
<dbReference type="SUPFAM" id="SSF53474">
    <property type="entry name" value="alpha/beta-Hydrolases"/>
    <property type="match status" value="1"/>
</dbReference>
<evidence type="ECO:0000256" key="2">
    <source>
        <dbReference type="ARBA" id="ARBA00023180"/>
    </source>
</evidence>
<sequence length="41" mass="4334">MVYAGNLTLATVRGAGHEVPSYQPARALVLINSFHGLQLPA</sequence>
<gene>
    <name evidence="3" type="ORF">MUK42_34458</name>
</gene>
<dbReference type="Proteomes" id="UP001055439">
    <property type="component" value="Chromosome 3"/>
</dbReference>
<reference evidence="3" key="1">
    <citation type="submission" date="2022-05" db="EMBL/GenBank/DDBJ databases">
        <title>The Musa troglodytarum L. genome provides insights into the mechanism of non-climacteric behaviour and enrichment of carotenoids.</title>
        <authorList>
            <person name="Wang J."/>
        </authorList>
    </citation>
    <scope>NUCLEOTIDE SEQUENCE</scope>
    <source>
        <tissue evidence="3">Leaf</tissue>
    </source>
</reference>
<organism evidence="3 4">
    <name type="scientific">Musa troglodytarum</name>
    <name type="common">fe'i banana</name>
    <dbReference type="NCBI Taxonomy" id="320322"/>
    <lineage>
        <taxon>Eukaryota</taxon>
        <taxon>Viridiplantae</taxon>
        <taxon>Streptophyta</taxon>
        <taxon>Embryophyta</taxon>
        <taxon>Tracheophyta</taxon>
        <taxon>Spermatophyta</taxon>
        <taxon>Magnoliopsida</taxon>
        <taxon>Liliopsida</taxon>
        <taxon>Zingiberales</taxon>
        <taxon>Musaceae</taxon>
        <taxon>Musa</taxon>
    </lineage>
</organism>
<dbReference type="GO" id="GO:0004185">
    <property type="term" value="F:serine-type carboxypeptidase activity"/>
    <property type="evidence" value="ECO:0007669"/>
    <property type="project" value="InterPro"/>
</dbReference>
<dbReference type="AlphaFoldDB" id="A0A9E7FAZ8"/>
<accession>A0A9E7FAZ8</accession>
<evidence type="ECO:0000256" key="1">
    <source>
        <dbReference type="ARBA" id="ARBA00009431"/>
    </source>
</evidence>
<name>A0A9E7FAZ8_9LILI</name>
<dbReference type="InterPro" id="IPR033124">
    <property type="entry name" value="Ser_caboxypep_his_AS"/>
</dbReference>
<dbReference type="InterPro" id="IPR029058">
    <property type="entry name" value="AB_hydrolase_fold"/>
</dbReference>
<dbReference type="Pfam" id="PF00450">
    <property type="entry name" value="Peptidase_S10"/>
    <property type="match status" value="1"/>
</dbReference>
<dbReference type="OrthoDB" id="443318at2759"/>